<keyword evidence="1" id="KW-0460">Magnesium</keyword>
<proteinExistence type="predicted"/>
<dbReference type="Gene3D" id="3.30.420.40">
    <property type="match status" value="2"/>
</dbReference>
<dbReference type="InterPro" id="IPR043129">
    <property type="entry name" value="ATPase_NBD"/>
</dbReference>
<feature type="binding site" evidence="2">
    <location>
        <begin position="571"/>
        <end position="572"/>
    </location>
    <ligand>
        <name>ATP</name>
        <dbReference type="ChEBI" id="CHEBI:30616"/>
    </ligand>
</feature>
<dbReference type="PIRSF" id="PIRSF011502">
    <property type="entry name" value="DdrA_PduG"/>
    <property type="match status" value="1"/>
</dbReference>
<evidence type="ECO:0000259" key="4">
    <source>
        <dbReference type="Pfam" id="PF18427"/>
    </source>
</evidence>
<dbReference type="KEGG" id="bip:Bint_1614"/>
<organism evidence="5 6">
    <name type="scientific">Brachyspira intermedia (strain ATCC 51140 / PWS/A)</name>
    <name type="common">Serpulina intermedia</name>
    <dbReference type="NCBI Taxonomy" id="1045858"/>
    <lineage>
        <taxon>Bacteria</taxon>
        <taxon>Pseudomonadati</taxon>
        <taxon>Spirochaetota</taxon>
        <taxon>Spirochaetia</taxon>
        <taxon>Brachyspirales</taxon>
        <taxon>Brachyspiraceae</taxon>
        <taxon>Brachyspira</taxon>
    </lineage>
</organism>
<keyword evidence="2" id="KW-0067">ATP-binding</keyword>
<evidence type="ECO:0000256" key="2">
    <source>
        <dbReference type="PIRSR" id="PIRSR011502-2"/>
    </source>
</evidence>
<name>G0EI74_BRAIP</name>
<dbReference type="InterPro" id="IPR040916">
    <property type="entry name" value="DDR_swiveling"/>
</dbReference>
<feature type="binding site" evidence="2">
    <location>
        <begin position="25"/>
        <end position="27"/>
    </location>
    <ligand>
        <name>ATP</name>
        <dbReference type="ChEBI" id="CHEBI:30616"/>
    </ligand>
</feature>
<dbReference type="GO" id="GO:0005524">
    <property type="term" value="F:ATP binding"/>
    <property type="evidence" value="ECO:0007669"/>
    <property type="project" value="UniProtKB-KW"/>
</dbReference>
<evidence type="ECO:0000259" key="3">
    <source>
        <dbReference type="Pfam" id="PF08841"/>
    </source>
</evidence>
<feature type="domain" description="Diol dehydratase reactivase ATPase-like" evidence="3">
    <location>
        <begin position="289"/>
        <end position="616"/>
    </location>
</feature>
<accession>G0EI74</accession>
<feature type="domain" description="DD-reactivating factor swiveling" evidence="4">
    <location>
        <begin position="107"/>
        <end position="268"/>
    </location>
</feature>
<protein>
    <submittedName>
        <fullName evidence="5">Diol/glycerol dehydratase reactivating factor large subunit</fullName>
    </submittedName>
</protein>
<dbReference type="PATRIC" id="fig|1045858.4.peg.1615"/>
<dbReference type="InterPro" id="IPR028975">
    <property type="entry name" value="DDRA_swiveling_dom_sf"/>
</dbReference>
<evidence type="ECO:0000313" key="6">
    <source>
        <dbReference type="Proteomes" id="UP000008522"/>
    </source>
</evidence>
<dbReference type="Gene3D" id="3.90.470.30">
    <property type="match status" value="1"/>
</dbReference>
<reference evidence="5 6" key="1">
    <citation type="journal article" date="2011" name="BMC Genomics">
        <title>Complete genome sequence of Brachyspira intermedia reveals unique genomic features in Brachyspira species and phage-mediated horizontal gene transfer.</title>
        <authorList>
            <person name="Hafstrom T."/>
            <person name="Jansson D.S."/>
            <person name="Segerman B."/>
        </authorList>
    </citation>
    <scope>NUCLEOTIDE SEQUENCE [LARGE SCALE GENOMIC DNA]</scope>
    <source>
        <strain evidence="6">ATCC 51140 / PWS/A</strain>
    </source>
</reference>
<feature type="binding site" evidence="2">
    <location>
        <position position="605"/>
    </location>
    <ligand>
        <name>ATP</name>
        <dbReference type="ChEBI" id="CHEBI:30616"/>
    </ligand>
</feature>
<keyword evidence="1" id="KW-0479">Metal-binding</keyword>
<dbReference type="Gene3D" id="2.40.50.140">
    <property type="entry name" value="Nucleic acid-binding proteins"/>
    <property type="match status" value="1"/>
</dbReference>
<evidence type="ECO:0000313" key="5">
    <source>
        <dbReference type="EMBL" id="AEM22233.1"/>
    </source>
</evidence>
<evidence type="ECO:0000256" key="1">
    <source>
        <dbReference type="PIRSR" id="PIRSR011502-1"/>
    </source>
</evidence>
<feature type="binding site" evidence="1">
    <location>
        <position position="119"/>
    </location>
    <ligand>
        <name>Mg(2+)</name>
        <dbReference type="ChEBI" id="CHEBI:18420"/>
    </ligand>
</feature>
<feature type="binding site" evidence="1">
    <location>
        <position position="197"/>
    </location>
    <ligand>
        <name>Mg(2+)</name>
        <dbReference type="ChEBI" id="CHEBI:18420"/>
    </ligand>
</feature>
<dbReference type="Proteomes" id="UP000008522">
    <property type="component" value="Chromosome"/>
</dbReference>
<keyword evidence="2" id="KW-0547">Nucleotide-binding</keyword>
<dbReference type="InterPro" id="IPR012340">
    <property type="entry name" value="NA-bd_OB-fold"/>
</dbReference>
<dbReference type="HOGENOM" id="CLU_449540_0_0_12"/>
<dbReference type="InterPro" id="IPR009191">
    <property type="entry name" value="DDRA"/>
</dbReference>
<dbReference type="SUPFAM" id="SSF53067">
    <property type="entry name" value="Actin-like ATPase domain"/>
    <property type="match status" value="2"/>
</dbReference>
<dbReference type="InterPro" id="IPR030994">
    <property type="entry name" value="DDR_dom"/>
</dbReference>
<dbReference type="SUPFAM" id="SSF82317">
    <property type="entry name" value="Swiveling domain of dehydratase reactivase alpha subunit"/>
    <property type="match status" value="1"/>
</dbReference>
<dbReference type="eggNOG" id="COG0849">
    <property type="taxonomic scope" value="Bacteria"/>
</dbReference>
<dbReference type="Pfam" id="PF08841">
    <property type="entry name" value="DDR"/>
    <property type="match status" value="1"/>
</dbReference>
<keyword evidence="6" id="KW-1185">Reference proteome</keyword>
<sequence>MGEHSNNNNFMEVPMKYIAGIDIGNSTTEIAVAKISDNNDVEFISSDLVFTTGIKGTFSNKHGIFGVLKKSLDKVNLTIEDISLIRINEATPVIGDVAMETITETVVTESTMIGHNPKTPGGSGIGIGKSVLYDDISNINKGEDVIIVVPNSIDFKDVANSVNNAVSKGINVNGLILQKDDGVLVQNRINKNIPIVDEVLLIDKVPIGMLCALEVALPGKVIETLSNPYGIATVFNLSPEETQSVVPIARALIGNRSAVVIKTPEGNVKERRIPAGKLKIIDAKKSLEVDIEAGAEKIMSTINKATDIEDIIGEPGTNIGGMIEKVRQTMAKLTNKDKDDIKIRDLLAVDTFVPRSVKGGLANEFSMESAVGIASMVKSDRLQMEIIANELKKDLNINVEIGGVEADMAILGALTTPGSSSPLAIIDMGAGSTDASLIDKDGKISYTHLAGAGNMVTLLINSELGLDDLEMAERIKKYPLAKVESVFHIRHEDGTVQFFKEPLDPKLFARVIVVEENNFVPIDSDIPLEKIRIVRRTAKEKVFVFNSIRALETVSSTGNIRDIPFVVLVGGSSLDFEIPQMVMDALSHYKIVAGRGNIRGKEGPRNAVATGLILDYVRAMRNS</sequence>
<dbReference type="NCBIfam" id="TIGR04491">
    <property type="entry name" value="reactive_PduG"/>
    <property type="match status" value="1"/>
</dbReference>
<gene>
    <name evidence="5" type="ordered locus">Bint_1614</name>
</gene>
<dbReference type="Pfam" id="PF18427">
    <property type="entry name" value="DDR_swiveling"/>
    <property type="match status" value="1"/>
</dbReference>
<feature type="binding site" evidence="2">
    <location>
        <begin position="473"/>
        <end position="476"/>
    </location>
    <ligand>
        <name>ATP</name>
        <dbReference type="ChEBI" id="CHEBI:30616"/>
    </ligand>
</feature>
<dbReference type="Gene3D" id="3.50.30.70">
    <property type="entry name" value="Swiveling domain of dehydratase reactivase alpha subunit"/>
    <property type="match status" value="1"/>
</dbReference>
<dbReference type="AlphaFoldDB" id="G0EI74"/>
<dbReference type="GO" id="GO:0046872">
    <property type="term" value="F:metal ion binding"/>
    <property type="evidence" value="ECO:0007669"/>
    <property type="project" value="UniProtKB-KW"/>
</dbReference>
<dbReference type="EMBL" id="CP002874">
    <property type="protein sequence ID" value="AEM22233.1"/>
    <property type="molecule type" value="Genomic_DNA"/>
</dbReference>
<feature type="binding site" evidence="1">
    <location>
        <position position="180"/>
    </location>
    <ligand>
        <name>Mg(2+)</name>
        <dbReference type="ChEBI" id="CHEBI:18420"/>
    </ligand>
</feature>